<keyword evidence="16" id="KW-0732">Signal</keyword>
<comment type="similarity">
    <text evidence="6">Belongs to the SMP-30/CGR1 family.</text>
</comment>
<dbReference type="InterPro" id="IPR008367">
    <property type="entry name" value="Regucalcin"/>
</dbReference>
<proteinExistence type="inferred from homology"/>
<evidence type="ECO:0000256" key="3">
    <source>
        <dbReference type="ARBA" id="ARBA00001936"/>
    </source>
</evidence>
<evidence type="ECO:0000256" key="1">
    <source>
        <dbReference type="ARBA" id="ARBA00001589"/>
    </source>
</evidence>
<comment type="cofactor">
    <cofactor evidence="4">
        <name>Mg(2+)</name>
        <dbReference type="ChEBI" id="CHEBI:18420"/>
    </cofactor>
</comment>
<reference evidence="18 19" key="1">
    <citation type="journal article" date="2021" name="J. Hered.">
        <title>A chromosome-level genome assembly of the parasitoid wasp, Cotesia glomerata (Hymenoptera: Braconidae).</title>
        <authorList>
            <person name="Pinto B.J."/>
            <person name="Weis J.J."/>
            <person name="Gamble T."/>
            <person name="Ode P.J."/>
            <person name="Paul R."/>
            <person name="Zaspel J.M."/>
        </authorList>
    </citation>
    <scope>NUCLEOTIDE SEQUENCE [LARGE SCALE GENOMIC DNA]</scope>
    <source>
        <strain evidence="18">CgM1</strain>
    </source>
</reference>
<organism evidence="18 19">
    <name type="scientific">Cotesia glomerata</name>
    <name type="common">Lepidopteran parasitic wasp</name>
    <name type="synonym">Apanteles glomeratus</name>
    <dbReference type="NCBI Taxonomy" id="32391"/>
    <lineage>
        <taxon>Eukaryota</taxon>
        <taxon>Metazoa</taxon>
        <taxon>Ecdysozoa</taxon>
        <taxon>Arthropoda</taxon>
        <taxon>Hexapoda</taxon>
        <taxon>Insecta</taxon>
        <taxon>Pterygota</taxon>
        <taxon>Neoptera</taxon>
        <taxon>Endopterygota</taxon>
        <taxon>Hymenoptera</taxon>
        <taxon>Apocrita</taxon>
        <taxon>Ichneumonoidea</taxon>
        <taxon>Braconidae</taxon>
        <taxon>Microgastrinae</taxon>
        <taxon>Cotesia</taxon>
    </lineage>
</organism>
<dbReference type="AlphaFoldDB" id="A0AAV7IEI1"/>
<comment type="catalytic activity">
    <reaction evidence="1">
        <text>D-glucono-1,5-lactone + H2O = D-gluconate + H(+)</text>
        <dbReference type="Rhea" id="RHEA:10440"/>
        <dbReference type="ChEBI" id="CHEBI:15377"/>
        <dbReference type="ChEBI" id="CHEBI:15378"/>
        <dbReference type="ChEBI" id="CHEBI:16217"/>
        <dbReference type="ChEBI" id="CHEBI:18391"/>
        <dbReference type="EC" id="3.1.1.17"/>
    </reaction>
</comment>
<evidence type="ECO:0000256" key="6">
    <source>
        <dbReference type="ARBA" id="ARBA00008853"/>
    </source>
</evidence>
<evidence type="ECO:0000256" key="10">
    <source>
        <dbReference type="ARBA" id="ARBA00022723"/>
    </source>
</evidence>
<evidence type="ECO:0000256" key="8">
    <source>
        <dbReference type="ARBA" id="ARBA00016808"/>
    </source>
</evidence>
<keyword evidence="11" id="KW-0378">Hydrolase</keyword>
<dbReference type="Pfam" id="PF08450">
    <property type="entry name" value="SGL"/>
    <property type="match status" value="1"/>
</dbReference>
<feature type="domain" description="SMP-30/Gluconolactonase/LRE-like region" evidence="17">
    <location>
        <begin position="36"/>
        <end position="295"/>
    </location>
</feature>
<sequence>MKTFGVSFIVFFVTSFALGQCQNNVKITRIAGPYVLAEGPHWDYERNLLYFVDIPEQRIYCYQPTTGIITYTHLECGPVGVVVPVAERRNTFIAGCGRELVQVYWDPLTTNRNPRVEVLSRVDTGVPDTRLNDGKVDPRGRFWAGTMLIGSRQAHPPDQASLYRFAYNGTPTTMITPISLSNGLVWSHSNNSFYYIDSLAYNIVVYDFNDATGDISNKRTLLDFKKNNITGIPDGMTIDKAGNLWVAVNFGGARVIQVDPKTGRVLRSVEMPVTEVSSVAFGGRNKDILYVTSARDQLSESQLREQPLAGSVFAIHGLGVSGSPMLASRII</sequence>
<feature type="signal peptide" evidence="16">
    <location>
        <begin position="1"/>
        <end position="19"/>
    </location>
</feature>
<protein>
    <recommendedName>
        <fullName evidence="8">Regucalcin</fullName>
        <ecNumber evidence="7">3.1.1.17</ecNumber>
    </recommendedName>
    <alternativeName>
        <fullName evidence="13">Gluconolactonase</fullName>
    </alternativeName>
</protein>
<evidence type="ECO:0000256" key="9">
    <source>
        <dbReference type="ARBA" id="ARBA00022490"/>
    </source>
</evidence>
<evidence type="ECO:0000259" key="17">
    <source>
        <dbReference type="Pfam" id="PF08450"/>
    </source>
</evidence>
<keyword evidence="9" id="KW-0963">Cytoplasm</keyword>
<name>A0AAV7IEI1_COTGL</name>
<feature type="active site" description="Proton donor/acceptor" evidence="14">
    <location>
        <position position="234"/>
    </location>
</feature>
<dbReference type="PRINTS" id="PR01790">
    <property type="entry name" value="SMP30FAMILY"/>
</dbReference>
<dbReference type="PRINTS" id="PR01791">
    <property type="entry name" value="REGUCALCIN"/>
</dbReference>
<feature type="binding site" evidence="15">
    <location>
        <position position="182"/>
    </location>
    <ligand>
        <name>a divalent metal cation</name>
        <dbReference type="ChEBI" id="CHEBI:60240"/>
    </ligand>
</feature>
<dbReference type="GO" id="GO:0004341">
    <property type="term" value="F:gluconolactonase activity"/>
    <property type="evidence" value="ECO:0007669"/>
    <property type="project" value="UniProtKB-EC"/>
</dbReference>
<dbReference type="GO" id="GO:0019853">
    <property type="term" value="P:L-ascorbic acid biosynthetic process"/>
    <property type="evidence" value="ECO:0007669"/>
    <property type="project" value="TreeGrafter"/>
</dbReference>
<dbReference type="PANTHER" id="PTHR10907:SF47">
    <property type="entry name" value="REGUCALCIN"/>
    <property type="match status" value="1"/>
</dbReference>
<evidence type="ECO:0000256" key="7">
    <source>
        <dbReference type="ARBA" id="ARBA00013227"/>
    </source>
</evidence>
<dbReference type="GO" id="GO:0030234">
    <property type="term" value="F:enzyme regulator activity"/>
    <property type="evidence" value="ECO:0007669"/>
    <property type="project" value="InterPro"/>
</dbReference>
<gene>
    <name evidence="18" type="ORF">KQX54_020884</name>
</gene>
<evidence type="ECO:0000256" key="15">
    <source>
        <dbReference type="PIRSR" id="PIRSR605511-2"/>
    </source>
</evidence>
<dbReference type="Gene3D" id="2.120.10.30">
    <property type="entry name" value="TolB, C-terminal domain"/>
    <property type="match status" value="1"/>
</dbReference>
<feature type="binding site" evidence="15">
    <location>
        <position position="130"/>
    </location>
    <ligand>
        <name>substrate</name>
    </ligand>
</feature>
<feature type="chain" id="PRO_5043742503" description="Regucalcin" evidence="16">
    <location>
        <begin position="20"/>
        <end position="331"/>
    </location>
</feature>
<dbReference type="InterPro" id="IPR011042">
    <property type="entry name" value="6-blade_b-propeller_TolB-like"/>
</dbReference>
<evidence type="ECO:0000256" key="13">
    <source>
        <dbReference type="ARBA" id="ARBA00032464"/>
    </source>
</evidence>
<feature type="binding site" evidence="15">
    <location>
        <position position="132"/>
    </location>
    <ligand>
        <name>substrate</name>
    </ligand>
</feature>
<keyword evidence="12" id="KW-0106">Calcium</keyword>
<comment type="caution">
    <text evidence="18">The sequence shown here is derived from an EMBL/GenBank/DDBJ whole genome shotgun (WGS) entry which is preliminary data.</text>
</comment>
<dbReference type="PANTHER" id="PTHR10907">
    <property type="entry name" value="REGUCALCIN"/>
    <property type="match status" value="1"/>
</dbReference>
<evidence type="ECO:0000256" key="14">
    <source>
        <dbReference type="PIRSR" id="PIRSR605511-1"/>
    </source>
</evidence>
<keyword evidence="10 15" id="KW-0479">Metal-binding</keyword>
<comment type="cofactor">
    <cofactor evidence="15">
        <name>Zn(2+)</name>
        <dbReference type="ChEBI" id="CHEBI:29105"/>
    </cofactor>
    <text evidence="15">Binds 1 divalent metal cation per subunit.</text>
</comment>
<dbReference type="Proteomes" id="UP000826195">
    <property type="component" value="Unassembled WGS sequence"/>
</dbReference>
<dbReference type="EC" id="3.1.1.17" evidence="7"/>
<evidence type="ECO:0000256" key="2">
    <source>
        <dbReference type="ARBA" id="ARBA00001913"/>
    </source>
</evidence>
<evidence type="ECO:0000256" key="11">
    <source>
        <dbReference type="ARBA" id="ARBA00022801"/>
    </source>
</evidence>
<dbReference type="InterPro" id="IPR013658">
    <property type="entry name" value="SGL"/>
</dbReference>
<feature type="binding site" evidence="15">
    <location>
        <position position="38"/>
    </location>
    <ligand>
        <name>a divalent metal cation</name>
        <dbReference type="ChEBI" id="CHEBI:60240"/>
    </ligand>
</feature>
<evidence type="ECO:0000256" key="16">
    <source>
        <dbReference type="SAM" id="SignalP"/>
    </source>
</evidence>
<dbReference type="InterPro" id="IPR005511">
    <property type="entry name" value="SMP-30"/>
</dbReference>
<comment type="subcellular location">
    <subcellularLocation>
        <location evidence="5">Cytoplasm</location>
    </subcellularLocation>
</comment>
<evidence type="ECO:0000256" key="5">
    <source>
        <dbReference type="ARBA" id="ARBA00004496"/>
    </source>
</evidence>
<comment type="cofactor">
    <cofactor evidence="2">
        <name>Ca(2+)</name>
        <dbReference type="ChEBI" id="CHEBI:29108"/>
    </cofactor>
</comment>
<comment type="cofactor">
    <cofactor evidence="3">
        <name>Mn(2+)</name>
        <dbReference type="ChEBI" id="CHEBI:29035"/>
    </cofactor>
</comment>
<feature type="binding site" evidence="15">
    <location>
        <position position="234"/>
    </location>
    <ligand>
        <name>a divalent metal cation</name>
        <dbReference type="ChEBI" id="CHEBI:60240"/>
    </ligand>
</feature>
<accession>A0AAV7IEI1</accession>
<keyword evidence="19" id="KW-1185">Reference proteome</keyword>
<dbReference type="SUPFAM" id="SSF63829">
    <property type="entry name" value="Calcium-dependent phosphotriesterase"/>
    <property type="match status" value="1"/>
</dbReference>
<evidence type="ECO:0000313" key="18">
    <source>
        <dbReference type="EMBL" id="KAH0550801.1"/>
    </source>
</evidence>
<dbReference type="FunFam" id="2.120.10.30:FF:000027">
    <property type="entry name" value="Regucalcin homologue"/>
    <property type="match status" value="1"/>
</dbReference>
<dbReference type="GO" id="GO:0005737">
    <property type="term" value="C:cytoplasm"/>
    <property type="evidence" value="ECO:0007669"/>
    <property type="project" value="UniProtKB-SubCell"/>
</dbReference>
<evidence type="ECO:0000256" key="12">
    <source>
        <dbReference type="ARBA" id="ARBA00022837"/>
    </source>
</evidence>
<dbReference type="EMBL" id="JAHXZJ010001864">
    <property type="protein sequence ID" value="KAH0550801.1"/>
    <property type="molecule type" value="Genomic_DNA"/>
</dbReference>
<keyword evidence="15" id="KW-0862">Zinc</keyword>
<evidence type="ECO:0000313" key="19">
    <source>
        <dbReference type="Proteomes" id="UP000826195"/>
    </source>
</evidence>
<evidence type="ECO:0000256" key="4">
    <source>
        <dbReference type="ARBA" id="ARBA00001946"/>
    </source>
</evidence>
<dbReference type="GO" id="GO:0005509">
    <property type="term" value="F:calcium ion binding"/>
    <property type="evidence" value="ECO:0007669"/>
    <property type="project" value="InterPro"/>
</dbReference>